<evidence type="ECO:0000313" key="3">
    <source>
        <dbReference type="EMBL" id="OKA09383.1"/>
    </source>
</evidence>
<dbReference type="EMBL" id="LOBU02000007">
    <property type="protein sequence ID" value="OKA09383.1"/>
    <property type="molecule type" value="Genomic_DNA"/>
</dbReference>
<organism evidence="2 4">
    <name type="scientific">Amycolatopsis regifaucium</name>
    <dbReference type="NCBI Taxonomy" id="546365"/>
    <lineage>
        <taxon>Bacteria</taxon>
        <taxon>Bacillati</taxon>
        <taxon>Actinomycetota</taxon>
        <taxon>Actinomycetes</taxon>
        <taxon>Pseudonocardiales</taxon>
        <taxon>Pseudonocardiaceae</taxon>
        <taxon>Amycolatopsis</taxon>
    </lineage>
</organism>
<dbReference type="Proteomes" id="UP000186883">
    <property type="component" value="Unassembled WGS sequence"/>
</dbReference>
<keyword evidence="1" id="KW-1133">Transmembrane helix</keyword>
<protein>
    <submittedName>
        <fullName evidence="2">Uncharacterized protein</fullName>
    </submittedName>
</protein>
<dbReference type="Proteomes" id="UP000076321">
    <property type="component" value="Unassembled WGS sequence"/>
</dbReference>
<reference evidence="3 5" key="2">
    <citation type="submission" date="2016-11" db="EMBL/GenBank/DDBJ databases">
        <title>Genome sequencing of Amycolatopsis regifaucium.</title>
        <authorList>
            <person name="Mayilraj S."/>
            <person name="Kaur N."/>
        </authorList>
    </citation>
    <scope>NUCLEOTIDE SEQUENCE [LARGE SCALE GENOMIC DNA]</scope>
    <source>
        <strain evidence="3 5">GY080</strain>
    </source>
</reference>
<evidence type="ECO:0000256" key="1">
    <source>
        <dbReference type="SAM" id="Phobius"/>
    </source>
</evidence>
<feature type="transmembrane region" description="Helical" evidence="1">
    <location>
        <begin position="6"/>
        <end position="28"/>
    </location>
</feature>
<dbReference type="AlphaFoldDB" id="A0A154MSJ4"/>
<evidence type="ECO:0000313" key="4">
    <source>
        <dbReference type="Proteomes" id="UP000076321"/>
    </source>
</evidence>
<keyword evidence="1" id="KW-0812">Transmembrane</keyword>
<reference evidence="2 4" key="1">
    <citation type="submission" date="2015-12" db="EMBL/GenBank/DDBJ databases">
        <title>Amycolatopsis regifaucium genome sequencing and assembly.</title>
        <authorList>
            <person name="Mayilraj S."/>
        </authorList>
    </citation>
    <scope>NUCLEOTIDE SEQUENCE [LARGE SCALE GENOMIC DNA]</scope>
    <source>
        <strain evidence="2 4">GY080</strain>
    </source>
</reference>
<proteinExistence type="predicted"/>
<dbReference type="EMBL" id="LQCI01000004">
    <property type="protein sequence ID" value="KZB86953.1"/>
    <property type="molecule type" value="Genomic_DNA"/>
</dbReference>
<sequence>MERTLFRYLLGACVFGGVKYMMASFLALGARKEAIMYWEGVKVEFPRLSLGKAAVMRRRCV</sequence>
<evidence type="ECO:0000313" key="2">
    <source>
        <dbReference type="EMBL" id="KZB86953.1"/>
    </source>
</evidence>
<name>A0A154MSJ4_9PSEU</name>
<comment type="caution">
    <text evidence="2">The sequence shown here is derived from an EMBL/GenBank/DDBJ whole genome shotgun (WGS) entry which is preliminary data.</text>
</comment>
<evidence type="ECO:0000313" key="5">
    <source>
        <dbReference type="Proteomes" id="UP000186883"/>
    </source>
</evidence>
<keyword evidence="5" id="KW-1185">Reference proteome</keyword>
<keyword evidence="1" id="KW-0472">Membrane</keyword>
<gene>
    <name evidence="3" type="ORF">ATP06_0207865</name>
    <name evidence="2" type="ORF">AVL48_25310</name>
</gene>
<accession>A0A154MSJ4</accession>